<dbReference type="Proteomes" id="UP000515511">
    <property type="component" value="Chromosome"/>
</dbReference>
<gene>
    <name evidence="1" type="ORF">F1C12_14145</name>
</gene>
<organism evidence="1 2">
    <name type="scientific">Leifsonia shinshuensis</name>
    <dbReference type="NCBI Taxonomy" id="150026"/>
    <lineage>
        <taxon>Bacteria</taxon>
        <taxon>Bacillati</taxon>
        <taxon>Actinomycetota</taxon>
        <taxon>Actinomycetes</taxon>
        <taxon>Micrococcales</taxon>
        <taxon>Microbacteriaceae</taxon>
        <taxon>Leifsonia</taxon>
    </lineage>
</organism>
<dbReference type="KEGG" id="lse:F1C12_14145"/>
<dbReference type="EMBL" id="CP043641">
    <property type="protein sequence ID" value="QNE36143.1"/>
    <property type="molecule type" value="Genomic_DNA"/>
</dbReference>
<reference evidence="2" key="1">
    <citation type="submission" date="2019-09" db="EMBL/GenBank/DDBJ databases">
        <title>Antimicrobial potential of Antarctic Bacteria.</title>
        <authorList>
            <person name="Benaud N."/>
            <person name="Edwards R.J."/>
            <person name="Ferrari B.C."/>
        </authorList>
    </citation>
    <scope>NUCLEOTIDE SEQUENCE [LARGE SCALE GENOMIC DNA]</scope>
    <source>
        <strain evidence="2">INR9</strain>
    </source>
</reference>
<proteinExistence type="predicted"/>
<name>A0A7G6YCC8_9MICO</name>
<protein>
    <submittedName>
        <fullName evidence="1">Uncharacterized protein</fullName>
    </submittedName>
</protein>
<evidence type="ECO:0000313" key="1">
    <source>
        <dbReference type="EMBL" id="QNE36143.1"/>
    </source>
</evidence>
<accession>A0A7G6YCC8</accession>
<evidence type="ECO:0000313" key="2">
    <source>
        <dbReference type="Proteomes" id="UP000515511"/>
    </source>
</evidence>
<sequence length="79" mass="8599">MSFSEDQIEAVRAAFDLAGYSGELRTLPVESDQDRVFIVPPASEIAMGDERSLELVLSRLLDCEVLVTGDVGAPTVPFR</sequence>
<dbReference type="RefSeq" id="WP_185275586.1">
    <property type="nucleotide sequence ID" value="NZ_CP043641.1"/>
</dbReference>
<dbReference type="AlphaFoldDB" id="A0A7G6YCC8"/>